<dbReference type="GO" id="GO:0005524">
    <property type="term" value="F:ATP binding"/>
    <property type="evidence" value="ECO:0007669"/>
    <property type="project" value="UniProtKB-KW"/>
</dbReference>
<feature type="compositionally biased region" description="Low complexity" evidence="8">
    <location>
        <begin position="163"/>
        <end position="172"/>
    </location>
</feature>
<keyword evidence="4" id="KW-0547">Nucleotide-binding</keyword>
<feature type="compositionally biased region" description="Polar residues" evidence="8">
    <location>
        <begin position="189"/>
        <end position="200"/>
    </location>
</feature>
<dbReference type="PANTHER" id="PTHR12241">
    <property type="entry name" value="TUBULIN POLYGLUTAMYLASE"/>
    <property type="match status" value="1"/>
</dbReference>
<dbReference type="Gene3D" id="3.30.470.20">
    <property type="entry name" value="ATP-grasp fold, B domain"/>
    <property type="match status" value="1"/>
</dbReference>
<feature type="compositionally biased region" description="Basic and acidic residues" evidence="8">
    <location>
        <begin position="91"/>
        <end position="104"/>
    </location>
</feature>
<dbReference type="FunFam" id="3.30.470.20:FF:000009">
    <property type="entry name" value="tubulin polyglutamylase TTLL5 isoform X1"/>
    <property type="match status" value="1"/>
</dbReference>
<dbReference type="PANTHER" id="PTHR12241:SF145">
    <property type="entry name" value="TUBULIN POLYGLUTAMYLASE TTLL5"/>
    <property type="match status" value="1"/>
</dbReference>
<feature type="compositionally biased region" description="Polar residues" evidence="8">
    <location>
        <begin position="63"/>
        <end position="84"/>
    </location>
</feature>
<dbReference type="GO" id="GO:0000226">
    <property type="term" value="P:microtubule cytoskeleton organization"/>
    <property type="evidence" value="ECO:0007669"/>
    <property type="project" value="TreeGrafter"/>
</dbReference>
<evidence type="ECO:0000313" key="9">
    <source>
        <dbReference type="EnsemblMetazoa" id="GBRI004211-PA"/>
    </source>
</evidence>
<evidence type="ECO:0000256" key="4">
    <source>
        <dbReference type="ARBA" id="ARBA00022741"/>
    </source>
</evidence>
<keyword evidence="5" id="KW-0067">ATP-binding</keyword>
<evidence type="ECO:0000256" key="1">
    <source>
        <dbReference type="ARBA" id="ARBA00006820"/>
    </source>
</evidence>
<dbReference type="Pfam" id="PF03133">
    <property type="entry name" value="TTL"/>
    <property type="match status" value="1"/>
</dbReference>
<organism evidence="9 10">
    <name type="scientific">Glossina brevipalpis</name>
    <dbReference type="NCBI Taxonomy" id="37001"/>
    <lineage>
        <taxon>Eukaryota</taxon>
        <taxon>Metazoa</taxon>
        <taxon>Ecdysozoa</taxon>
        <taxon>Arthropoda</taxon>
        <taxon>Hexapoda</taxon>
        <taxon>Insecta</taxon>
        <taxon>Pterygota</taxon>
        <taxon>Neoptera</taxon>
        <taxon>Endopterygota</taxon>
        <taxon>Diptera</taxon>
        <taxon>Brachycera</taxon>
        <taxon>Muscomorpha</taxon>
        <taxon>Hippoboscoidea</taxon>
        <taxon>Glossinidae</taxon>
        <taxon>Glossina</taxon>
    </lineage>
</organism>
<evidence type="ECO:0000313" key="10">
    <source>
        <dbReference type="Proteomes" id="UP000091820"/>
    </source>
</evidence>
<dbReference type="VEuPathDB" id="VectorBase:GBRI004211"/>
<feature type="compositionally biased region" description="Polar residues" evidence="8">
    <location>
        <begin position="133"/>
        <end position="142"/>
    </location>
</feature>
<feature type="region of interest" description="Disordered" evidence="8">
    <location>
        <begin position="63"/>
        <end position="142"/>
    </location>
</feature>
<proteinExistence type="inferred from homology"/>
<reference evidence="10" key="1">
    <citation type="submission" date="2014-03" db="EMBL/GenBank/DDBJ databases">
        <authorList>
            <person name="Aksoy S."/>
            <person name="Warren W."/>
            <person name="Wilson R.K."/>
        </authorList>
    </citation>
    <scope>NUCLEOTIDE SEQUENCE [LARGE SCALE GENOMIC DNA]</scope>
    <source>
        <strain evidence="10">IAEA</strain>
    </source>
</reference>
<comment type="similarity">
    <text evidence="1">Belongs to the tubulin--tyrosine ligase family.</text>
</comment>
<dbReference type="EnsemblMetazoa" id="GBRI004211-RA">
    <property type="protein sequence ID" value="GBRI004211-PA"/>
    <property type="gene ID" value="GBRI004211"/>
</dbReference>
<comment type="catalytic activity">
    <reaction evidence="7">
        <text>L-glutamyl-[protein] + L-glutamate + ATP = gamma-L-glutamyl-L-glutamyl-[protein] + ADP + phosphate + H(+)</text>
        <dbReference type="Rhea" id="RHEA:60144"/>
        <dbReference type="Rhea" id="RHEA-COMP:10208"/>
        <dbReference type="Rhea" id="RHEA-COMP:15517"/>
        <dbReference type="ChEBI" id="CHEBI:15378"/>
        <dbReference type="ChEBI" id="CHEBI:29973"/>
        <dbReference type="ChEBI" id="CHEBI:29985"/>
        <dbReference type="ChEBI" id="CHEBI:30616"/>
        <dbReference type="ChEBI" id="CHEBI:43474"/>
        <dbReference type="ChEBI" id="CHEBI:143622"/>
        <dbReference type="ChEBI" id="CHEBI:456216"/>
    </reaction>
    <physiologicalReaction direction="left-to-right" evidence="7">
        <dbReference type="Rhea" id="RHEA:60145"/>
    </physiologicalReaction>
</comment>
<feature type="region of interest" description="Disordered" evidence="8">
    <location>
        <begin position="163"/>
        <end position="214"/>
    </location>
</feature>
<evidence type="ECO:0000256" key="3">
    <source>
        <dbReference type="ARBA" id="ARBA00022701"/>
    </source>
</evidence>
<dbReference type="SUPFAM" id="SSF56059">
    <property type="entry name" value="Glutathione synthetase ATP-binding domain-like"/>
    <property type="match status" value="1"/>
</dbReference>
<evidence type="ECO:0000256" key="7">
    <source>
        <dbReference type="ARBA" id="ARBA00049274"/>
    </source>
</evidence>
<dbReference type="InterPro" id="IPR004344">
    <property type="entry name" value="TTL/TTLL_fam"/>
</dbReference>
<name>A0A1A9W2R4_9MUSC</name>
<dbReference type="AlphaFoldDB" id="A0A1A9W2R4"/>
<keyword evidence="3" id="KW-0493">Microtubule</keyword>
<keyword evidence="10" id="KW-1185">Reference proteome</keyword>
<feature type="region of interest" description="Disordered" evidence="8">
    <location>
        <begin position="590"/>
        <end position="613"/>
    </location>
</feature>
<dbReference type="PROSITE" id="PS51221">
    <property type="entry name" value="TTL"/>
    <property type="match status" value="1"/>
</dbReference>
<keyword evidence="2" id="KW-0436">Ligase</keyword>
<feature type="compositionally biased region" description="Polar residues" evidence="8">
    <location>
        <begin position="105"/>
        <end position="121"/>
    </location>
</feature>
<dbReference type="GO" id="GO:0036064">
    <property type="term" value="C:ciliary basal body"/>
    <property type="evidence" value="ECO:0007669"/>
    <property type="project" value="TreeGrafter"/>
</dbReference>
<dbReference type="GO" id="GO:0015631">
    <property type="term" value="F:tubulin binding"/>
    <property type="evidence" value="ECO:0007669"/>
    <property type="project" value="TreeGrafter"/>
</dbReference>
<dbReference type="Proteomes" id="UP000091820">
    <property type="component" value="Unassembled WGS sequence"/>
</dbReference>
<dbReference type="STRING" id="37001.A0A1A9W2R4"/>
<evidence type="ECO:0000256" key="8">
    <source>
        <dbReference type="SAM" id="MobiDB-lite"/>
    </source>
</evidence>
<accession>A0A1A9W2R4</accession>
<evidence type="ECO:0000256" key="6">
    <source>
        <dbReference type="ARBA" id="ARBA00041448"/>
    </source>
</evidence>
<protein>
    <recommendedName>
        <fullName evidence="6">Tubulin--tyrosine ligase-like protein 5</fullName>
    </recommendedName>
</protein>
<evidence type="ECO:0000256" key="2">
    <source>
        <dbReference type="ARBA" id="ARBA00022598"/>
    </source>
</evidence>
<dbReference type="GO" id="GO:0005874">
    <property type="term" value="C:microtubule"/>
    <property type="evidence" value="ECO:0007669"/>
    <property type="project" value="UniProtKB-KW"/>
</dbReference>
<evidence type="ECO:0000256" key="5">
    <source>
        <dbReference type="ARBA" id="ARBA00022840"/>
    </source>
</evidence>
<reference evidence="9" key="2">
    <citation type="submission" date="2020-05" db="UniProtKB">
        <authorList>
            <consortium name="EnsemblMetazoa"/>
        </authorList>
    </citation>
    <scope>IDENTIFICATION</scope>
    <source>
        <strain evidence="9">IAEA</strain>
    </source>
</reference>
<dbReference type="GO" id="GO:0070740">
    <property type="term" value="F:tubulin-glutamic acid ligase activity"/>
    <property type="evidence" value="ECO:0007669"/>
    <property type="project" value="TreeGrafter"/>
</dbReference>
<sequence length="958" mass="108336">MFSISYSLPNNLSHIAEEDFVHPDVRSCRRIEKPSETDWTTSGSLGSRDAVLVFRTNILNTHTQQPRSSCSDTSILSANVNPRASNGGPESSKDNSNKLDKKSEATPTPSTSRNSTGNSFFHSARVKGGASAETGNEKNAYTKQKPNQLVCIIQSENRSRLSLSSSEASIGSDADDLDESSGEGAENEMFTSLDTNVSGDTENDDDDDPNPKIEESNEYAAVQGMPAIDLNIKYKFHQTETLLLRKIFARHGLREAEEDQNFNILWTGVHMKPDVLRNLAPYQRVNHFPRSYEMTRKDRLYKNIERMQHLRGFKHFDIIPQSFIVPLEYRDLVSTHNKTRGPWIVKPTASSRGRGIFIVNTPDQIPQDEQVLVSKYVAEPLCIDGHKCDLRVYVLVTSFDPLIIYMYEEGLVRLATVKYNLSADNLWNPCMHLCNYSINKYHTDYVKSSAAHEEDVGHKWTLSALLRHLKNHGCDTRLLMVNIEDLIIKSIFSCAQSIIAACRMFVPNGNNCFELYGFDILIDDTLKPWLLEVNLSPSMGVDSPLDAKVKATLITDLLTCVGIPAVTPAMRAHYDSKWTRFRNVTCKRRTNSAEPTELKKQMSMPKRSSLTTTAPTRPFTLEEQRIVRNARLQNARRGGFVRIFPTEDSMTRYCNFLDPLTGIPLSTPVLQSQSYVSAIVQHNHNQMLFKSLYGKHLKDGDVKEENSIEDRMEQYERVIETVSPITFSKKRVEPKCKEKGKLLRKQIIKYIDDGAELTQLQARQAFSLYLESILRRLTQEPKDCHEKLILKFLYRVGGAVKAPVFFSNPQNMRPVSKARSAMVAKLLCDFLEQYNRDTEAYVDSFDHFAMIPTNLFVEFLSQAQEGDLEAVLTLNTNLVGTMPYLYNRCGLSVPPTPPIPSGVHGFLKALPAMVQTGSGSRDFNKCDSYYKNSDGTSWRSTDAAISRRKDLNLGNNRR</sequence>